<dbReference type="Pfam" id="PF14630">
    <property type="entry name" value="ORC5_C"/>
    <property type="match status" value="1"/>
</dbReference>
<evidence type="ECO:0000256" key="1">
    <source>
        <dbReference type="SAM" id="Phobius"/>
    </source>
</evidence>
<accession>A0A2H9TNQ8</accession>
<dbReference type="Proteomes" id="UP000240830">
    <property type="component" value="Unassembled WGS sequence"/>
</dbReference>
<evidence type="ECO:0000313" key="4">
    <source>
        <dbReference type="Proteomes" id="UP000240830"/>
    </source>
</evidence>
<comment type="caution">
    <text evidence="3">The sequence shown here is derived from an EMBL/GenBank/DDBJ whole genome shotgun (WGS) entry which is preliminary data.</text>
</comment>
<dbReference type="AlphaFoldDB" id="A0A2H9TNQ8"/>
<keyword evidence="1" id="KW-1133">Transmembrane helix</keyword>
<dbReference type="InterPro" id="IPR047088">
    <property type="entry name" value="ORC5_C"/>
</dbReference>
<dbReference type="OrthoDB" id="365981at2759"/>
<feature type="transmembrane region" description="Helical" evidence="1">
    <location>
        <begin position="383"/>
        <end position="405"/>
    </location>
</feature>
<proteinExistence type="predicted"/>
<dbReference type="GO" id="GO:0006270">
    <property type="term" value="P:DNA replication initiation"/>
    <property type="evidence" value="ECO:0007669"/>
    <property type="project" value="TreeGrafter"/>
</dbReference>
<feature type="domain" description="Origin recognition complex subunit 5 C-terminal" evidence="2">
    <location>
        <begin position="244"/>
        <end position="369"/>
    </location>
</feature>
<dbReference type="EMBL" id="MTSL01000065">
    <property type="protein sequence ID" value="PJF19385.1"/>
    <property type="molecule type" value="Genomic_DNA"/>
</dbReference>
<evidence type="ECO:0000259" key="2">
    <source>
        <dbReference type="Pfam" id="PF14630"/>
    </source>
</evidence>
<reference evidence="3" key="1">
    <citation type="submission" date="2016-10" db="EMBL/GenBank/DDBJ databases">
        <title>The genome of Paramicrosporidium saccamoebae is the missing link in understanding Cryptomycota and Microsporidia evolution.</title>
        <authorList>
            <person name="Quandt C.A."/>
            <person name="Beaudet D."/>
            <person name="Corsaro D."/>
            <person name="Michel R."/>
            <person name="Corradi N."/>
            <person name="James T."/>
        </authorList>
    </citation>
    <scope>NUCLEOTIDE SEQUENCE [LARGE SCALE GENOMIC DNA]</scope>
    <source>
        <strain evidence="3">KSL3</strain>
    </source>
</reference>
<sequence length="644" mass="72799">MYCRADPGYTPGQVNSGSLTAPVFFQTAKAHCFNNVARSLVVDCALQTSPHHVLGLLAAHLYALPRTPLTPLRFLQCSGSARETVLVLVGCETLLREDAMVLWAILHMKEVVQTDVPLRVLLVTERPWNEFVAVFGGITPIIVREKRTKQNLVSSAATINCPEDMDEKVYHGLVQNVYSIAKDQISTSELLAAYVSRMLPVFREVSDLPLNSHARLYQAALKPVTSLVNGESLRTLYTAHLSTLTQTEKFLLLAAYISANNPAKYDVKIFGSAGKKARVRKTQKMERVRYPLPKLFPLDRLLAIFYFISAQPVPMSTAQAAVTRLVEIQLLHRVTGLVKLDAPKYRCAISLDVATMVSRDLTFDLQKYLLVEKSLYSCESMDVFWLLGFSVGVVVATALLGVSVYKRILVPILARRLPLVERILKLDRERKWSSPPETANWLNFLTLWLFETIHDTPAFALSLSQSLSESLVDLRRKPMGCILKEAVVEDCAAGTLPILSDIRVVATGRDDTPLTVAARVHWTEGVSAIARMESIFGQVWFLGAITRLTGTMYVVVHNKQYHVGFKRLDVAMEGRVMLGNQEWRWLNWLVAKVWMPWRLRQKYRMPNMQSRWMIDRPPCPPYPWDPAVQKDNELLYREVDDKSM</sequence>
<dbReference type="GO" id="GO:0003688">
    <property type="term" value="F:DNA replication origin binding"/>
    <property type="evidence" value="ECO:0007669"/>
    <property type="project" value="TreeGrafter"/>
</dbReference>
<dbReference type="InterPro" id="IPR020796">
    <property type="entry name" value="ORC5"/>
</dbReference>
<name>A0A2H9TNQ8_9FUNG</name>
<gene>
    <name evidence="3" type="ORF">PSACC_00768</name>
</gene>
<dbReference type="STRING" id="1246581.A0A2H9TNQ8"/>
<evidence type="ECO:0000313" key="3">
    <source>
        <dbReference type="EMBL" id="PJF19385.1"/>
    </source>
</evidence>
<keyword evidence="1" id="KW-0472">Membrane</keyword>
<dbReference type="PANTHER" id="PTHR12705">
    <property type="entry name" value="ORIGIN RECOGNITION COMPLEX SUBUNIT 5"/>
    <property type="match status" value="1"/>
</dbReference>
<keyword evidence="4" id="KW-1185">Reference proteome</keyword>
<dbReference type="PANTHER" id="PTHR12705:SF0">
    <property type="entry name" value="ORIGIN RECOGNITION COMPLEX SUBUNIT 5"/>
    <property type="match status" value="1"/>
</dbReference>
<organism evidence="3 4">
    <name type="scientific">Paramicrosporidium saccamoebae</name>
    <dbReference type="NCBI Taxonomy" id="1246581"/>
    <lineage>
        <taxon>Eukaryota</taxon>
        <taxon>Fungi</taxon>
        <taxon>Fungi incertae sedis</taxon>
        <taxon>Cryptomycota</taxon>
        <taxon>Cryptomycota incertae sedis</taxon>
        <taxon>Paramicrosporidium</taxon>
    </lineage>
</organism>
<dbReference type="GO" id="GO:0005664">
    <property type="term" value="C:nuclear origin of replication recognition complex"/>
    <property type="evidence" value="ECO:0007669"/>
    <property type="project" value="TreeGrafter"/>
</dbReference>
<protein>
    <recommendedName>
        <fullName evidence="2">Origin recognition complex subunit 5 C-terminal domain-containing protein</fullName>
    </recommendedName>
</protein>
<keyword evidence="1" id="KW-0812">Transmembrane</keyword>